<dbReference type="AlphaFoldDB" id="A0A978VCW6"/>
<sequence>MEIPNHTNHEADAFLEKQGREAHCAHKIVAKNPTFAVLKVRCPVAYNIEFPRRGHSDNGLGTNFNWVIAVHIAITRATLPATRKHSPCGIWELHNQWESHTRPHSYFLYHLHHPHIGC</sequence>
<evidence type="ECO:0000313" key="2">
    <source>
        <dbReference type="Proteomes" id="UP000813462"/>
    </source>
</evidence>
<dbReference type="EMBL" id="JAEACU010000005">
    <property type="protein sequence ID" value="KAH7528205.1"/>
    <property type="molecule type" value="Genomic_DNA"/>
</dbReference>
<name>A0A978VCW6_ZIZJJ</name>
<protein>
    <submittedName>
        <fullName evidence="1">Uncharacterized protein</fullName>
    </submittedName>
</protein>
<proteinExistence type="predicted"/>
<organism evidence="1 2">
    <name type="scientific">Ziziphus jujuba var. spinosa</name>
    <dbReference type="NCBI Taxonomy" id="714518"/>
    <lineage>
        <taxon>Eukaryota</taxon>
        <taxon>Viridiplantae</taxon>
        <taxon>Streptophyta</taxon>
        <taxon>Embryophyta</taxon>
        <taxon>Tracheophyta</taxon>
        <taxon>Spermatophyta</taxon>
        <taxon>Magnoliopsida</taxon>
        <taxon>eudicotyledons</taxon>
        <taxon>Gunneridae</taxon>
        <taxon>Pentapetalae</taxon>
        <taxon>rosids</taxon>
        <taxon>fabids</taxon>
        <taxon>Rosales</taxon>
        <taxon>Rhamnaceae</taxon>
        <taxon>Paliureae</taxon>
        <taxon>Ziziphus</taxon>
    </lineage>
</organism>
<evidence type="ECO:0000313" key="1">
    <source>
        <dbReference type="EMBL" id="KAH7528205.1"/>
    </source>
</evidence>
<comment type="caution">
    <text evidence="1">The sequence shown here is derived from an EMBL/GenBank/DDBJ whole genome shotgun (WGS) entry which is preliminary data.</text>
</comment>
<accession>A0A978VCW6</accession>
<gene>
    <name evidence="1" type="ORF">FEM48_Zijuj05G0047800</name>
</gene>
<dbReference type="Proteomes" id="UP000813462">
    <property type="component" value="Unassembled WGS sequence"/>
</dbReference>
<reference evidence="1" key="1">
    <citation type="journal article" date="2021" name="Front. Plant Sci.">
        <title>Chromosome-Scale Genome Assembly for Chinese Sour Jujube and Insights Into Its Genome Evolution and Domestication Signature.</title>
        <authorList>
            <person name="Shen L.-Y."/>
            <person name="Luo H."/>
            <person name="Wang X.-L."/>
            <person name="Wang X.-M."/>
            <person name="Qiu X.-J."/>
            <person name="Liu H."/>
            <person name="Zhou S.-S."/>
            <person name="Jia K.-H."/>
            <person name="Nie S."/>
            <person name="Bao Y.-T."/>
            <person name="Zhang R.-G."/>
            <person name="Yun Q.-Z."/>
            <person name="Chai Y.-H."/>
            <person name="Lu J.-Y."/>
            <person name="Li Y."/>
            <person name="Zhao S.-W."/>
            <person name="Mao J.-F."/>
            <person name="Jia S.-G."/>
            <person name="Mao Y.-M."/>
        </authorList>
    </citation>
    <scope>NUCLEOTIDE SEQUENCE</scope>
    <source>
        <strain evidence="1">AT0</strain>
        <tissue evidence="1">Leaf</tissue>
    </source>
</reference>